<feature type="chain" id="PRO_5046991459" description="histidine kinase" evidence="7">
    <location>
        <begin position="21"/>
        <end position="1385"/>
    </location>
</feature>
<keyword evidence="3 5" id="KW-0597">Phosphoprotein</keyword>
<accession>A0ABW5JBG6</accession>
<feature type="domain" description="Histidine kinase" evidence="8">
    <location>
        <begin position="869"/>
        <end position="1091"/>
    </location>
</feature>
<evidence type="ECO:0000256" key="4">
    <source>
        <dbReference type="ARBA" id="ARBA00023012"/>
    </source>
</evidence>
<reference evidence="11" key="1">
    <citation type="journal article" date="2019" name="Int. J. Syst. Evol. Microbiol.">
        <title>The Global Catalogue of Microorganisms (GCM) 10K type strain sequencing project: providing services to taxonomists for standard genome sequencing and annotation.</title>
        <authorList>
            <consortium name="The Broad Institute Genomics Platform"/>
            <consortium name="The Broad Institute Genome Sequencing Center for Infectious Disease"/>
            <person name="Wu L."/>
            <person name="Ma J."/>
        </authorList>
    </citation>
    <scope>NUCLEOTIDE SEQUENCE [LARGE SCALE GENOMIC DNA]</scope>
    <source>
        <strain evidence="11">KCTC 52344</strain>
    </source>
</reference>
<dbReference type="Gene3D" id="2.130.10.10">
    <property type="entry name" value="YVTN repeat-like/Quinoprotein amine dehydrogenase"/>
    <property type="match status" value="3"/>
</dbReference>
<dbReference type="EMBL" id="JBHULC010000018">
    <property type="protein sequence ID" value="MFD2522393.1"/>
    <property type="molecule type" value="Genomic_DNA"/>
</dbReference>
<dbReference type="InterPro" id="IPR011047">
    <property type="entry name" value="Quinoprotein_ADH-like_sf"/>
</dbReference>
<feature type="coiled-coil region" evidence="6">
    <location>
        <begin position="828"/>
        <end position="862"/>
    </location>
</feature>
<organism evidence="10 11">
    <name type="scientific">Emticicia soli</name>
    <dbReference type="NCBI Taxonomy" id="2027878"/>
    <lineage>
        <taxon>Bacteria</taxon>
        <taxon>Pseudomonadati</taxon>
        <taxon>Bacteroidota</taxon>
        <taxon>Cytophagia</taxon>
        <taxon>Cytophagales</taxon>
        <taxon>Leadbetterellaceae</taxon>
        <taxon>Emticicia</taxon>
    </lineage>
</organism>
<dbReference type="InterPro" id="IPR003661">
    <property type="entry name" value="HisK_dim/P_dom"/>
</dbReference>
<feature type="domain" description="Response regulatory" evidence="9">
    <location>
        <begin position="1254"/>
        <end position="1369"/>
    </location>
</feature>
<protein>
    <recommendedName>
        <fullName evidence="2">histidine kinase</fullName>
        <ecNumber evidence="2">2.7.13.3</ecNumber>
    </recommendedName>
</protein>
<dbReference type="InterPro" id="IPR011006">
    <property type="entry name" value="CheY-like_superfamily"/>
</dbReference>
<keyword evidence="6" id="KW-0175">Coiled coil</keyword>
<dbReference type="Pfam" id="PF02518">
    <property type="entry name" value="HATPase_c"/>
    <property type="match status" value="1"/>
</dbReference>
<evidence type="ECO:0000259" key="9">
    <source>
        <dbReference type="PROSITE" id="PS50110"/>
    </source>
</evidence>
<dbReference type="InterPro" id="IPR015943">
    <property type="entry name" value="WD40/YVTN_repeat-like_dom_sf"/>
</dbReference>
<feature type="modified residue" description="4-aspartylphosphate" evidence="5">
    <location>
        <position position="1303"/>
    </location>
</feature>
<dbReference type="SUPFAM" id="SSF55874">
    <property type="entry name" value="ATPase domain of HSP90 chaperone/DNA topoisomerase II/histidine kinase"/>
    <property type="match status" value="1"/>
</dbReference>
<dbReference type="InterPro" id="IPR001789">
    <property type="entry name" value="Sig_transdc_resp-reg_receiver"/>
</dbReference>
<dbReference type="Gene3D" id="3.30.565.10">
    <property type="entry name" value="Histidine kinase-like ATPase, C-terminal domain"/>
    <property type="match status" value="1"/>
</dbReference>
<dbReference type="PANTHER" id="PTHR45339">
    <property type="entry name" value="HYBRID SIGNAL TRANSDUCTION HISTIDINE KINASE J"/>
    <property type="match status" value="1"/>
</dbReference>
<feature type="signal peptide" evidence="7">
    <location>
        <begin position="1"/>
        <end position="20"/>
    </location>
</feature>
<evidence type="ECO:0000256" key="1">
    <source>
        <dbReference type="ARBA" id="ARBA00000085"/>
    </source>
</evidence>
<dbReference type="Pfam" id="PF07495">
    <property type="entry name" value="Y_Y_Y"/>
    <property type="match status" value="1"/>
</dbReference>
<dbReference type="CDD" id="cd00146">
    <property type="entry name" value="PKD"/>
    <property type="match status" value="1"/>
</dbReference>
<dbReference type="SMART" id="SM00387">
    <property type="entry name" value="HATPase_c"/>
    <property type="match status" value="1"/>
</dbReference>
<comment type="caution">
    <text evidence="10">The sequence shown here is derived from an EMBL/GenBank/DDBJ whole genome shotgun (WGS) entry which is preliminary data.</text>
</comment>
<feature type="modified residue" description="4-aspartylphosphate" evidence="5">
    <location>
        <position position="1160"/>
    </location>
</feature>
<keyword evidence="11" id="KW-1185">Reference proteome</keyword>
<dbReference type="PROSITE" id="PS50110">
    <property type="entry name" value="RESPONSE_REGULATORY"/>
    <property type="match status" value="2"/>
</dbReference>
<dbReference type="SUPFAM" id="SSF47384">
    <property type="entry name" value="Homodimeric domain of signal transducing histidine kinase"/>
    <property type="match status" value="1"/>
</dbReference>
<dbReference type="InterPro" id="IPR005467">
    <property type="entry name" value="His_kinase_dom"/>
</dbReference>
<dbReference type="CDD" id="cd16922">
    <property type="entry name" value="HATPase_EvgS-ArcB-TorS-like"/>
    <property type="match status" value="1"/>
</dbReference>
<dbReference type="InterPro" id="IPR011110">
    <property type="entry name" value="Reg_prop"/>
</dbReference>
<evidence type="ECO:0000256" key="3">
    <source>
        <dbReference type="ARBA" id="ARBA00022553"/>
    </source>
</evidence>
<evidence type="ECO:0000259" key="8">
    <source>
        <dbReference type="PROSITE" id="PS50109"/>
    </source>
</evidence>
<dbReference type="SMART" id="SM00388">
    <property type="entry name" value="HisKA"/>
    <property type="match status" value="1"/>
</dbReference>
<dbReference type="Pfam" id="PF07494">
    <property type="entry name" value="Reg_prop"/>
    <property type="match status" value="9"/>
</dbReference>
<evidence type="ECO:0000256" key="6">
    <source>
        <dbReference type="SAM" id="Coils"/>
    </source>
</evidence>
<dbReference type="RefSeq" id="WP_340234662.1">
    <property type="nucleotide sequence ID" value="NZ_JBBEWC010000002.1"/>
</dbReference>
<dbReference type="SUPFAM" id="SSF52172">
    <property type="entry name" value="CheY-like"/>
    <property type="match status" value="2"/>
</dbReference>
<dbReference type="PRINTS" id="PR00344">
    <property type="entry name" value="BCTRLSENSOR"/>
</dbReference>
<dbReference type="Gene3D" id="3.40.50.2300">
    <property type="match status" value="2"/>
</dbReference>
<dbReference type="CDD" id="cd00156">
    <property type="entry name" value="REC"/>
    <property type="match status" value="1"/>
</dbReference>
<dbReference type="InterPro" id="IPR013783">
    <property type="entry name" value="Ig-like_fold"/>
</dbReference>
<evidence type="ECO:0000256" key="7">
    <source>
        <dbReference type="SAM" id="SignalP"/>
    </source>
</evidence>
<dbReference type="Proteomes" id="UP001597510">
    <property type="component" value="Unassembled WGS sequence"/>
</dbReference>
<sequence length="1385" mass="155764">MNYKILLAFCCCLLLKISFGQVLKPNFRHITTNDGLSQGHVRAIIKDNQGFMWFITHEGINKFDGYRFTIYKHSEDDNQSLSNNIVNDIVEDSDGTLWIGTATGLDRFDRKKNKFSHFFPADKTVHVRNILEDSKKRLWLATNGGLYLVNPKKNTFEVFVSDENNASTLSSDDTEKIIEDKDGKIWVGTNNGLNKFDPDTKKVVRYFHDPKNPQNSIGSNRLRALFRDSHNNIWIGTQRGGVSRYNVADGSFTNFKNDPKNPNSLGYNDILSFTEDSAGNIWIGTENGGISVYGINSKTFQNFRHDANDNSSLNNNSIYCLYIDDVENLWVGTYSNGINFLPKFGSKFSLYKEGSPANGLQNSSILSITGDKDGNVWLGTDGGGLSFFDKKKNTFTTYKKQASNPNSINSNYVVSVYEIDDNLLGVGLYMGGFDIFNKKTKRFTHHMPDKNNDKSIASESVYAILKAKDGNLWLGSLNGGLSYFDLKTNTFTNYRHSNKNPKSIASDFVRTLYEDENGILWIGTDNSLDAFDPKTKSFTHFTHKNNDKTSIANNNVTFITEAEKGMLWVGTSDGLSLLNKKTNVFTTLKENDGLPNNAINGILKDKKGDFWISTNKGIAKYTPATKTFRKYDISDGLQGYEFTPTSAYQTVDGEMFFGGPGGLNAFYPDSLKDNTFMPPVRITDFQIFNKTVNINEKGSPLLNAISDTKEIVLTDEQSMFSFEFAALNYTLSGKNKYAYKLEGFDKDWNYVGGRRRATYTNLDPGTYTFRVKASNNDGIWNEEGTAIKIIVLPPFWETWWFRTLLIASIIGIAFGYYKYRINKVKAINENLEKQVEVRTAQLRKLTEQELKARQEAEKANQAKSIFLATMSHEIRTPLNGIIGMTSLLEETELNDEQKNYTDTIHNCGEGLLTVINDILDFSKIESGNMELDAKDFDLRQCIEEVLDVFATKVAKSNIDLLYQIDRDVPSHIIGDNLRLRQVLLNLVGNAIKFTQEGEVFVRVFLANTEPNGKVQLGFQVKDTGIGIPADKIDKLFKAFSQVDSSNARKYGGTGLGLVISEKLIKLMGGEISVRSELNKGTIFTFSTKVSISPIKTSVLPFDLSILASKKVLVIDDNLTNLSILKTQLENWKMLPTLFSTPQEALEYVKNNSNFDLIITDMQMPEIDGIQLALAIKKIVPAIPIMLLSSVSGTFYKDHPGLFSAVLTKPAKQHILCRNIYNLLMYEEQSTIVEKVQNKPAKKLSVEFAEQYPMNILMAEDYIMNQKLALRILSKLGYEADLAENGLEVLEAIQHKNYDMILMDVQMPKMDGLQATEAIRKQAIEQPIIIAMTANALQESKDECLNAGMDDYISKPINLEFLVGALERWGTLIQKKKQSVLDSEIV</sequence>
<proteinExistence type="predicted"/>
<dbReference type="Pfam" id="PF00512">
    <property type="entry name" value="HisKA"/>
    <property type="match status" value="1"/>
</dbReference>
<evidence type="ECO:0000256" key="5">
    <source>
        <dbReference type="PROSITE-ProRule" id="PRU00169"/>
    </source>
</evidence>
<dbReference type="CDD" id="cd17546">
    <property type="entry name" value="REC_hyHK_CKI1_RcsC-like"/>
    <property type="match status" value="1"/>
</dbReference>
<dbReference type="Gene3D" id="2.60.40.10">
    <property type="entry name" value="Immunoglobulins"/>
    <property type="match status" value="1"/>
</dbReference>
<evidence type="ECO:0000313" key="10">
    <source>
        <dbReference type="EMBL" id="MFD2522393.1"/>
    </source>
</evidence>
<dbReference type="CDD" id="cd00082">
    <property type="entry name" value="HisKA"/>
    <property type="match status" value="1"/>
</dbReference>
<evidence type="ECO:0000256" key="2">
    <source>
        <dbReference type="ARBA" id="ARBA00012438"/>
    </source>
</evidence>
<dbReference type="PROSITE" id="PS50109">
    <property type="entry name" value="HIS_KIN"/>
    <property type="match status" value="1"/>
</dbReference>
<comment type="catalytic activity">
    <reaction evidence="1">
        <text>ATP + protein L-histidine = ADP + protein N-phospho-L-histidine.</text>
        <dbReference type="EC" id="2.7.13.3"/>
    </reaction>
</comment>
<dbReference type="Pfam" id="PF00072">
    <property type="entry name" value="Response_reg"/>
    <property type="match status" value="2"/>
</dbReference>
<keyword evidence="7" id="KW-0732">Signal</keyword>
<dbReference type="PANTHER" id="PTHR45339:SF1">
    <property type="entry name" value="HYBRID SIGNAL TRANSDUCTION HISTIDINE KINASE J"/>
    <property type="match status" value="1"/>
</dbReference>
<dbReference type="InterPro" id="IPR011123">
    <property type="entry name" value="Y_Y_Y"/>
</dbReference>
<keyword evidence="4" id="KW-0902">Two-component regulatory system</keyword>
<dbReference type="SMART" id="SM00448">
    <property type="entry name" value="REC"/>
    <property type="match status" value="2"/>
</dbReference>
<dbReference type="SUPFAM" id="SSF63829">
    <property type="entry name" value="Calcium-dependent phosphotriesterase"/>
    <property type="match status" value="2"/>
</dbReference>
<gene>
    <name evidence="10" type="ORF">ACFSR2_15960</name>
</gene>
<evidence type="ECO:0000313" key="11">
    <source>
        <dbReference type="Proteomes" id="UP001597510"/>
    </source>
</evidence>
<name>A0ABW5JBG6_9BACT</name>
<dbReference type="InterPro" id="IPR003594">
    <property type="entry name" value="HATPase_dom"/>
</dbReference>
<dbReference type="InterPro" id="IPR036890">
    <property type="entry name" value="HATPase_C_sf"/>
</dbReference>
<dbReference type="SUPFAM" id="SSF50998">
    <property type="entry name" value="Quinoprotein alcohol dehydrogenase-like"/>
    <property type="match status" value="1"/>
</dbReference>
<feature type="domain" description="Response regulatory" evidence="9">
    <location>
        <begin position="1110"/>
        <end position="1223"/>
    </location>
</feature>
<dbReference type="InterPro" id="IPR004358">
    <property type="entry name" value="Sig_transdc_His_kin-like_C"/>
</dbReference>
<dbReference type="Gene3D" id="1.10.287.130">
    <property type="match status" value="1"/>
</dbReference>
<dbReference type="InterPro" id="IPR036097">
    <property type="entry name" value="HisK_dim/P_sf"/>
</dbReference>
<dbReference type="EC" id="2.7.13.3" evidence="2"/>